<evidence type="ECO:0000256" key="5">
    <source>
        <dbReference type="SAM" id="Phobius"/>
    </source>
</evidence>
<dbReference type="AlphaFoldDB" id="A0A1J1ISQ4"/>
<protein>
    <submittedName>
        <fullName evidence="7">CLUMA_CG016413, isoform A</fullName>
    </submittedName>
</protein>
<dbReference type="OrthoDB" id="18894at2759"/>
<dbReference type="InterPro" id="IPR004853">
    <property type="entry name" value="Sugar_P_trans_dom"/>
</dbReference>
<evidence type="ECO:0000313" key="7">
    <source>
        <dbReference type="EMBL" id="CRL03160.1"/>
    </source>
</evidence>
<feature type="transmembrane region" description="Helical" evidence="5">
    <location>
        <begin position="65"/>
        <end position="89"/>
    </location>
</feature>
<keyword evidence="2 5" id="KW-0812">Transmembrane</keyword>
<comment type="subcellular location">
    <subcellularLocation>
        <location evidence="1">Membrane</location>
        <topology evidence="1">Multi-pass membrane protein</topology>
    </subcellularLocation>
</comment>
<organism evidence="7 8">
    <name type="scientific">Clunio marinus</name>
    <dbReference type="NCBI Taxonomy" id="568069"/>
    <lineage>
        <taxon>Eukaryota</taxon>
        <taxon>Metazoa</taxon>
        <taxon>Ecdysozoa</taxon>
        <taxon>Arthropoda</taxon>
        <taxon>Hexapoda</taxon>
        <taxon>Insecta</taxon>
        <taxon>Pterygota</taxon>
        <taxon>Neoptera</taxon>
        <taxon>Endopterygota</taxon>
        <taxon>Diptera</taxon>
        <taxon>Nematocera</taxon>
        <taxon>Chironomoidea</taxon>
        <taxon>Chironomidae</taxon>
        <taxon>Clunio</taxon>
    </lineage>
</organism>
<feature type="transmembrane region" description="Helical" evidence="5">
    <location>
        <begin position="166"/>
        <end position="186"/>
    </location>
</feature>
<evidence type="ECO:0000313" key="8">
    <source>
        <dbReference type="Proteomes" id="UP000183832"/>
    </source>
</evidence>
<feature type="transmembrane region" description="Helical" evidence="5">
    <location>
        <begin position="257"/>
        <end position="274"/>
    </location>
</feature>
<dbReference type="Proteomes" id="UP000183832">
    <property type="component" value="Unassembled WGS sequence"/>
</dbReference>
<dbReference type="PANTHER" id="PTHR11132">
    <property type="entry name" value="SOLUTE CARRIER FAMILY 35"/>
    <property type="match status" value="1"/>
</dbReference>
<feature type="transmembrane region" description="Helical" evidence="5">
    <location>
        <begin position="355"/>
        <end position="374"/>
    </location>
</feature>
<accession>A0A1J1ISQ4</accession>
<name>A0A1J1ISQ4_9DIPT</name>
<feature type="transmembrane region" description="Helical" evidence="5">
    <location>
        <begin position="294"/>
        <end position="313"/>
    </location>
</feature>
<keyword evidence="4 5" id="KW-0472">Membrane</keyword>
<dbReference type="GO" id="GO:0016020">
    <property type="term" value="C:membrane"/>
    <property type="evidence" value="ECO:0007669"/>
    <property type="project" value="UniProtKB-SubCell"/>
</dbReference>
<evidence type="ECO:0000256" key="3">
    <source>
        <dbReference type="ARBA" id="ARBA00022989"/>
    </source>
</evidence>
<feature type="transmembrane region" description="Helical" evidence="5">
    <location>
        <begin position="218"/>
        <end position="237"/>
    </location>
</feature>
<reference evidence="7 8" key="1">
    <citation type="submission" date="2015-04" db="EMBL/GenBank/DDBJ databases">
        <authorList>
            <person name="Syromyatnikov M.Y."/>
            <person name="Popov V.N."/>
        </authorList>
    </citation>
    <scope>NUCLEOTIDE SEQUENCE [LARGE SCALE GENOMIC DNA]</scope>
</reference>
<gene>
    <name evidence="7" type="ORF">CLUMA_CG016413</name>
</gene>
<evidence type="ECO:0000256" key="2">
    <source>
        <dbReference type="ARBA" id="ARBA00022692"/>
    </source>
</evidence>
<keyword evidence="8" id="KW-1185">Reference proteome</keyword>
<evidence type="ECO:0000256" key="1">
    <source>
        <dbReference type="ARBA" id="ARBA00004141"/>
    </source>
</evidence>
<evidence type="ECO:0000256" key="4">
    <source>
        <dbReference type="ARBA" id="ARBA00023136"/>
    </source>
</evidence>
<dbReference type="STRING" id="568069.A0A1J1ISQ4"/>
<feature type="transmembrane region" description="Helical" evidence="5">
    <location>
        <begin position="101"/>
        <end position="122"/>
    </location>
</feature>
<dbReference type="InterPro" id="IPR050186">
    <property type="entry name" value="TPT_transporter"/>
</dbReference>
<feature type="transmembrane region" description="Helical" evidence="5">
    <location>
        <begin position="193"/>
        <end position="212"/>
    </location>
</feature>
<feature type="domain" description="Sugar phosphate transporter" evidence="6">
    <location>
        <begin position="72"/>
        <end position="367"/>
    </location>
</feature>
<dbReference type="EMBL" id="CVRI01000059">
    <property type="protein sequence ID" value="CRL03160.1"/>
    <property type="molecule type" value="Genomic_DNA"/>
</dbReference>
<sequence length="467" mass="53304">MTTVRYARVRSTITDHDNSDDNGNQLQTIDSEDEEDILPKVKISPLNNDVNHITMKHSTQRSNSIMRTIMLTGLLILCYFILSIGLTFYQRWLLKGYKFPFSVVIYHLFIKLVMSTLIRIFYRMFTGKQRVKLSVSTGIRKVAPTSFFGAVDIGFSQWGLEFVDVALYTMTKSTVIIFISFFAILFRLEKKSWSLGVIVVMISAGLFLFTYKSTEFDLHGFILLLIASFSSGARWTLAQMLMQKSKLGLHNPIDMIYYMQPYMLLALLPFAVVFESGRLMSHFNQFLELEYYEVLILWTKISIGAFLAFFMEISEFLVLSHTSSLTLSVSGIFKEICQLVLAVEINGEVLSLYNLFGLILCLGGITCHVIYKYWMLTDNTPERVQVDSECHYDMNNQYSTKFDAKTLNETKASTNNGTSVVIAYNAGGQKVPLLDYDSDTNGDDDDMDSKSAEVLFDILKKRDETRN</sequence>
<keyword evidence="3 5" id="KW-1133">Transmembrane helix</keyword>
<proteinExistence type="predicted"/>
<dbReference type="Pfam" id="PF03151">
    <property type="entry name" value="TPT"/>
    <property type="match status" value="1"/>
</dbReference>
<evidence type="ECO:0000259" key="6">
    <source>
        <dbReference type="Pfam" id="PF03151"/>
    </source>
</evidence>